<keyword evidence="1" id="KW-0175">Coiled coil</keyword>
<feature type="coiled-coil region" evidence="1">
    <location>
        <begin position="422"/>
        <end position="475"/>
    </location>
</feature>
<evidence type="ECO:0000256" key="2">
    <source>
        <dbReference type="SAM" id="MobiDB-lite"/>
    </source>
</evidence>
<dbReference type="EMBL" id="JAVREJ010000028">
    <property type="protein sequence ID" value="MDT0353251.1"/>
    <property type="molecule type" value="Genomic_DNA"/>
</dbReference>
<organism evidence="3 4">
    <name type="scientific">Pseudonocardia charpentierae</name>
    <dbReference type="NCBI Taxonomy" id="3075545"/>
    <lineage>
        <taxon>Bacteria</taxon>
        <taxon>Bacillati</taxon>
        <taxon>Actinomycetota</taxon>
        <taxon>Actinomycetes</taxon>
        <taxon>Pseudonocardiales</taxon>
        <taxon>Pseudonocardiaceae</taxon>
        <taxon>Pseudonocardia</taxon>
    </lineage>
</organism>
<proteinExistence type="predicted"/>
<reference evidence="4" key="1">
    <citation type="submission" date="2023-07" db="EMBL/GenBank/DDBJ databases">
        <title>30 novel species of actinomycetes from the DSMZ collection.</title>
        <authorList>
            <person name="Nouioui I."/>
        </authorList>
    </citation>
    <scope>NUCLEOTIDE SEQUENCE [LARGE SCALE GENOMIC DNA]</scope>
    <source>
        <strain evidence="4">DSM 45834</strain>
    </source>
</reference>
<evidence type="ECO:0000313" key="4">
    <source>
        <dbReference type="Proteomes" id="UP001183202"/>
    </source>
</evidence>
<sequence length="505" mass="55395">MSEQHQGAHTAAEPDGTQLDGTDQPRPQPPSPSPGPVVAEPHRPRPPALHGGPGVEPGSEDELDAVAAGPSPTHPHEPAHEPAHPVPAPPPAASGHAVAPASPHPERWGRVDPDGTVYVNTADGERSVGSWQAGEPAEGLAHFARRFDDVLTEAELLATRLSAGGADPKHTLSSARTLRESLTEAHVVGDLVGLSALLDGVVAQAEQAVGTQRAERDAARNAAVARKETLAAEAETLSVEATQWKQAGDRFKAILDEWRTIRGIDRKTDEALWKRFSKAREAFNRRRGSHFADLDRQRSGARARKEELALEAEKLADSDDWGPTAARFRDLMTEWKAAGRAQKDADDTLWQRFRTAQDAFFARRSQNFAERDAEFDANAAAKRSLLDEAEKIDTGDPDAARAALRNVQERWEAIGKVPRDDIRPLEARMRAVEEKVREAVDRQWRRTDPEAEARVAQFRERVAQFEAQAAKARAAGDARRAQQADAQAEQWREWLATAEQAVQHR</sequence>
<dbReference type="InterPro" id="IPR007139">
    <property type="entry name" value="DUF349"/>
</dbReference>
<protein>
    <submittedName>
        <fullName evidence="3">DUF349 domain-containing protein</fullName>
    </submittedName>
</protein>
<accession>A0ABU2NHM9</accession>
<comment type="caution">
    <text evidence="3">The sequence shown here is derived from an EMBL/GenBank/DDBJ whole genome shotgun (WGS) entry which is preliminary data.</text>
</comment>
<keyword evidence="4" id="KW-1185">Reference proteome</keyword>
<dbReference type="Pfam" id="PF03993">
    <property type="entry name" value="DUF349"/>
    <property type="match status" value="3"/>
</dbReference>
<feature type="compositionally biased region" description="Basic and acidic residues" evidence="2">
    <location>
        <begin position="104"/>
        <end position="113"/>
    </location>
</feature>
<name>A0ABU2NHM9_9PSEU</name>
<feature type="compositionally biased region" description="Basic and acidic residues" evidence="2">
    <location>
        <begin position="74"/>
        <end position="83"/>
    </location>
</feature>
<evidence type="ECO:0000256" key="1">
    <source>
        <dbReference type="SAM" id="Coils"/>
    </source>
</evidence>
<feature type="region of interest" description="Disordered" evidence="2">
    <location>
        <begin position="1"/>
        <end position="121"/>
    </location>
</feature>
<gene>
    <name evidence="3" type="ORF">RM445_27435</name>
</gene>
<dbReference type="RefSeq" id="WP_311559763.1">
    <property type="nucleotide sequence ID" value="NZ_JAVREJ010000028.1"/>
</dbReference>
<dbReference type="Proteomes" id="UP001183202">
    <property type="component" value="Unassembled WGS sequence"/>
</dbReference>
<feature type="compositionally biased region" description="Pro residues" evidence="2">
    <location>
        <begin position="26"/>
        <end position="35"/>
    </location>
</feature>
<evidence type="ECO:0000313" key="3">
    <source>
        <dbReference type="EMBL" id="MDT0353251.1"/>
    </source>
</evidence>